<keyword evidence="3" id="KW-1185">Reference proteome</keyword>
<feature type="region of interest" description="Disordered" evidence="1">
    <location>
        <begin position="141"/>
        <end position="176"/>
    </location>
</feature>
<proteinExistence type="predicted"/>
<dbReference type="GeneID" id="87950405"/>
<evidence type="ECO:0000313" key="2">
    <source>
        <dbReference type="EMBL" id="WQF88891.1"/>
    </source>
</evidence>
<protein>
    <submittedName>
        <fullName evidence="2">Uncharacterized protein</fullName>
    </submittedName>
</protein>
<evidence type="ECO:0000313" key="3">
    <source>
        <dbReference type="Proteomes" id="UP001322277"/>
    </source>
</evidence>
<gene>
    <name evidence="2" type="ORF">CDEST_13905</name>
</gene>
<dbReference type="AlphaFoldDB" id="A0AAX4J0B7"/>
<feature type="region of interest" description="Disordered" evidence="1">
    <location>
        <begin position="202"/>
        <end position="326"/>
    </location>
</feature>
<name>A0AAX4J0B7_9PEZI</name>
<reference evidence="3" key="1">
    <citation type="journal article" date="2023" name="bioRxiv">
        <title>Complete genome of the Medicago anthracnose fungus, Colletotrichum destructivum, reveals a mini-chromosome-like region within a core chromosome.</title>
        <authorList>
            <person name="Lapalu N."/>
            <person name="Simon A."/>
            <person name="Lu A."/>
            <person name="Plaumann P.-L."/>
            <person name="Amselem J."/>
            <person name="Pigne S."/>
            <person name="Auger A."/>
            <person name="Koch C."/>
            <person name="Dallery J.-F."/>
            <person name="O'Connell R.J."/>
        </authorList>
    </citation>
    <scope>NUCLEOTIDE SEQUENCE [LARGE SCALE GENOMIC DNA]</scope>
    <source>
        <strain evidence="3">CBS 520.97</strain>
    </source>
</reference>
<sequence length="373" mass="40738">MKTDDFSKDLPDLLDRPAALPSAPTSPEKVKAVMDLLDVVDNAVIQFTDSSGEDSPLSVCYLPGEGLFTGIEIHRDQSGQQEKKEEGSDGRMSPCSSGARMVGQPKKQCEKPVTTVATKQTKLLAGSSALPVEKSIAPIFGRSAAPRPAQKGLADPFPIRAPRTPPITRSNAPSLSDCSETVRCQSFTHQAGLIYSVSFSPEMEQSQSADSDGEDGLCLPSLRSPSWSPLTEPPTSPVEPMDETIGEGVVHHQSRSPEPVSIAGQQERPQTPAPEITGQKRVESRSLRTPLPRMSNKPNPRTSQRRTREKNGRMHSRQGRQRTAPTRWSPVVLWSPNRKASFHHDVQQRIAAVTRGTHIDNGLLKVTVDYFDI</sequence>
<feature type="compositionally biased region" description="Basic and acidic residues" evidence="1">
    <location>
        <begin position="76"/>
        <end position="89"/>
    </location>
</feature>
<feature type="compositionally biased region" description="Basic residues" evidence="1">
    <location>
        <begin position="303"/>
        <end position="320"/>
    </location>
</feature>
<accession>A0AAX4J0B7</accession>
<feature type="compositionally biased region" description="Low complexity" evidence="1">
    <location>
        <begin position="217"/>
        <end position="230"/>
    </location>
</feature>
<feature type="region of interest" description="Disordered" evidence="1">
    <location>
        <begin position="1"/>
        <end position="27"/>
    </location>
</feature>
<dbReference type="KEGG" id="cdet:87950405"/>
<dbReference type="RefSeq" id="XP_062786112.1">
    <property type="nucleotide sequence ID" value="XM_062930061.1"/>
</dbReference>
<dbReference type="Proteomes" id="UP001322277">
    <property type="component" value="Chromosome 9"/>
</dbReference>
<organism evidence="2 3">
    <name type="scientific">Colletotrichum destructivum</name>
    <dbReference type="NCBI Taxonomy" id="34406"/>
    <lineage>
        <taxon>Eukaryota</taxon>
        <taxon>Fungi</taxon>
        <taxon>Dikarya</taxon>
        <taxon>Ascomycota</taxon>
        <taxon>Pezizomycotina</taxon>
        <taxon>Sordariomycetes</taxon>
        <taxon>Hypocreomycetidae</taxon>
        <taxon>Glomerellales</taxon>
        <taxon>Glomerellaceae</taxon>
        <taxon>Colletotrichum</taxon>
        <taxon>Colletotrichum destructivum species complex</taxon>
    </lineage>
</organism>
<feature type="compositionally biased region" description="Basic and acidic residues" evidence="1">
    <location>
        <begin position="1"/>
        <end position="15"/>
    </location>
</feature>
<feature type="compositionally biased region" description="Low complexity" evidence="1">
    <location>
        <begin position="156"/>
        <end position="169"/>
    </location>
</feature>
<dbReference type="EMBL" id="CP137313">
    <property type="protein sequence ID" value="WQF88891.1"/>
    <property type="molecule type" value="Genomic_DNA"/>
</dbReference>
<feature type="region of interest" description="Disordered" evidence="1">
    <location>
        <begin position="76"/>
        <end position="113"/>
    </location>
</feature>
<evidence type="ECO:0000256" key="1">
    <source>
        <dbReference type="SAM" id="MobiDB-lite"/>
    </source>
</evidence>